<dbReference type="Gramene" id="Pp3c18_12540V3.1">
    <property type="protein sequence ID" value="Pp3c18_12540V3.1"/>
    <property type="gene ID" value="Pp3c18_12540"/>
</dbReference>
<dbReference type="Proteomes" id="UP000006727">
    <property type="component" value="Chromosome 18"/>
</dbReference>
<dbReference type="PaxDb" id="3218-PP1S3_568V6.1"/>
<dbReference type="EMBL" id="ABEU02000018">
    <property type="protein sequence ID" value="PNR35146.1"/>
    <property type="molecule type" value="Genomic_DNA"/>
</dbReference>
<feature type="compositionally biased region" description="Basic and acidic residues" evidence="11">
    <location>
        <begin position="191"/>
        <end position="207"/>
    </location>
</feature>
<dbReference type="GO" id="GO:0005739">
    <property type="term" value="C:mitochondrion"/>
    <property type="evidence" value="ECO:0000318"/>
    <property type="project" value="GO_Central"/>
</dbReference>
<keyword evidence="15" id="KW-1185">Reference proteome</keyword>
<feature type="region of interest" description="Disordered" evidence="11">
    <location>
        <begin position="295"/>
        <end position="334"/>
    </location>
</feature>
<dbReference type="GO" id="GO:0042781">
    <property type="term" value="F:3'-tRNA processing endoribonuclease activity"/>
    <property type="evidence" value="ECO:0000318"/>
    <property type="project" value="GO_Central"/>
</dbReference>
<comment type="similarity">
    <text evidence="3">Belongs to the RNase Z family.</text>
</comment>
<evidence type="ECO:0000256" key="3">
    <source>
        <dbReference type="ARBA" id="ARBA00007823"/>
    </source>
</evidence>
<dbReference type="OrthoDB" id="527344at2759"/>
<keyword evidence="7" id="KW-0479">Metal-binding</keyword>
<reference evidence="13 15" key="2">
    <citation type="journal article" date="2018" name="Plant J.">
        <title>The Physcomitrella patens chromosome-scale assembly reveals moss genome structure and evolution.</title>
        <authorList>
            <person name="Lang D."/>
            <person name="Ullrich K.K."/>
            <person name="Murat F."/>
            <person name="Fuchs J."/>
            <person name="Jenkins J."/>
            <person name="Haas F.B."/>
            <person name="Piednoel M."/>
            <person name="Gundlach H."/>
            <person name="Van Bel M."/>
            <person name="Meyberg R."/>
            <person name="Vives C."/>
            <person name="Morata J."/>
            <person name="Symeonidi A."/>
            <person name="Hiss M."/>
            <person name="Muchero W."/>
            <person name="Kamisugi Y."/>
            <person name="Saleh O."/>
            <person name="Blanc G."/>
            <person name="Decker E.L."/>
            <person name="van Gessel N."/>
            <person name="Grimwood J."/>
            <person name="Hayes R.D."/>
            <person name="Graham S.W."/>
            <person name="Gunter L.E."/>
            <person name="McDaniel S.F."/>
            <person name="Hoernstein S.N.W."/>
            <person name="Larsson A."/>
            <person name="Li F.W."/>
            <person name="Perroud P.F."/>
            <person name="Phillips J."/>
            <person name="Ranjan P."/>
            <person name="Rokshar D.S."/>
            <person name="Rothfels C.J."/>
            <person name="Schneider L."/>
            <person name="Shu S."/>
            <person name="Stevenson D.W."/>
            <person name="Thummler F."/>
            <person name="Tillich M."/>
            <person name="Villarreal Aguilar J.C."/>
            <person name="Widiez T."/>
            <person name="Wong G.K."/>
            <person name="Wymore A."/>
            <person name="Zhang Y."/>
            <person name="Zimmer A.D."/>
            <person name="Quatrano R.S."/>
            <person name="Mayer K.F.X."/>
            <person name="Goodstein D."/>
            <person name="Casacuberta J.M."/>
            <person name="Vandepoele K."/>
            <person name="Reski R."/>
            <person name="Cuming A.C."/>
            <person name="Tuskan G.A."/>
            <person name="Maumus F."/>
            <person name="Salse J."/>
            <person name="Schmutz J."/>
            <person name="Rensing S.A."/>
        </authorList>
    </citation>
    <scope>NUCLEOTIDE SEQUENCE [LARGE SCALE GENOMIC DNA]</scope>
    <source>
        <strain evidence="14 15">cv. Gransden 2004</strain>
    </source>
</reference>
<dbReference type="PANTHER" id="PTHR12553">
    <property type="entry name" value="ZINC PHOSPHODIESTERASE ELAC PROTEIN 2"/>
    <property type="match status" value="1"/>
</dbReference>
<evidence type="ECO:0000256" key="7">
    <source>
        <dbReference type="ARBA" id="ARBA00022723"/>
    </source>
</evidence>
<dbReference type="InterPro" id="IPR047151">
    <property type="entry name" value="RNZ2-like"/>
</dbReference>
<dbReference type="InterPro" id="IPR036866">
    <property type="entry name" value="RibonucZ/Hydroxyglut_hydro"/>
</dbReference>
<keyword evidence="6" id="KW-0540">Nuclease</keyword>
<sequence>MNSHVSYEARFLHAAADGISPALLLSAPKGAAQYLFNVPEGFARLALEHKLRPSAKLSCVSLTSLLPQSAGGLGGLLLRLAQDGHGQVQMIGSPGVSRLVHSFRHIFRWRHPKVLVSDCGACEKVPVFEDEFVVIVPIVSGDSLLGCPWCRFGTATPAREASLPSRNSEPPASSSSASDSSSSSSSSEDEAAPRFKKSDLKPHDKDGYLNSRDSSDSSDGDNDFSKEGNAGANGRRKNLRKRKKIDLTHVSTPLFAELDLIFSDRNNRAKGMKSVAFSRLIKGNGSERERDVSFSRGISQAASQPALARNLEPKEKRDTCERDAQRSLDASSPPQTAGCYDWLINNATEYELPDVGDDANPVYVKNLCGTIEPAANSGVQEQEACRSEALQSTVLGYVCYLKKLGAGIILVDCESSLLLDRLWSHPVLRCVNGKATSRYTSTDLPVEVSITDGHEKQHSVVAVIHLSHYSSQNVVNKDGDVERDETPPHIAIRLDTQEFGFCSSLETLAKLNVINKTMFPLPFDLASSNSTGAGGESFKSSKEQEHTWKASMLTRVVFEMGVNGVNASLDNTECVKAIDIGKMQHEMLRSKPHLKALELNGNKDGMPRPNFKSMLTSNQLAAMNLKERLKQQRGITPSTSPASIQKQIHNIVGFDHPGATFQDSLQRGNSADFELVFLGTGSAEPSKFRGSSAILLQTEGKHSMLLDAGEGSIGQLRRKFGSAGVDEVLRSLQCVWLSHKHADHVLGMLSIIHAYPTEAPKLTIIGPSAVKRWISEAVSLWADMGYNFRPFQFLHCNAFSEGIFSRPAGNGALGNAEQDTQGFLKNLALLGLRSIYVDHCHEAYGLVIHGHSGWSIVYSGDTRPCHRLIQAGGGCSLLIHEATFEDNLSDHAIRKRHSTVLEAIDVGLQMRAQFVVLTHFSQRYPQAVTLDASRYKNVCTAFDGMVVRGCELESLGRTLPFLGSAFSYERPDTETLVAPCSVDPQSFRNDVDIAISQRTVETRVKKETAQFHFDSSGVSSKSTHASIQAVVGSRAANESFQLHPEKYQPVKGAEILNTGLKKMKGFTTSFECTGEKIPAHSNPPSRTISSLRKCPQHVRFAGSDSD</sequence>
<dbReference type="SUPFAM" id="SSF56281">
    <property type="entry name" value="Metallo-hydrolase/oxidoreductase"/>
    <property type="match status" value="1"/>
</dbReference>
<dbReference type="PANTHER" id="PTHR12553:SF70">
    <property type="entry name" value="RIBONUCLEASE Z"/>
    <property type="match status" value="1"/>
</dbReference>
<dbReference type="KEGG" id="ppp:112295587"/>
<dbReference type="CDD" id="cd07718">
    <property type="entry name" value="RNaseZ_ELAC1_ELAC2-C-term-like_MBL-fold"/>
    <property type="match status" value="1"/>
</dbReference>
<evidence type="ECO:0000313" key="15">
    <source>
        <dbReference type="Proteomes" id="UP000006727"/>
    </source>
</evidence>
<feature type="region of interest" description="Disordered" evidence="11">
    <location>
        <begin position="159"/>
        <end position="237"/>
    </location>
</feature>
<evidence type="ECO:0000259" key="12">
    <source>
        <dbReference type="SMART" id="SM00849"/>
    </source>
</evidence>
<name>A0A2K1J0U0_PHYPA</name>
<proteinExistence type="inferred from homology"/>
<keyword evidence="10" id="KW-0862">Zinc</keyword>
<dbReference type="Gene3D" id="3.60.15.10">
    <property type="entry name" value="Ribonuclease Z/Hydroxyacylglutathione hydrolase-like"/>
    <property type="match status" value="2"/>
</dbReference>
<evidence type="ECO:0000256" key="2">
    <source>
        <dbReference type="ARBA" id="ARBA00001947"/>
    </source>
</evidence>
<dbReference type="InterPro" id="IPR001279">
    <property type="entry name" value="Metallo-B-lactamas"/>
</dbReference>
<organism evidence="13">
    <name type="scientific">Physcomitrium patens</name>
    <name type="common">Spreading-leaved earth moss</name>
    <name type="synonym">Physcomitrella patens</name>
    <dbReference type="NCBI Taxonomy" id="3218"/>
    <lineage>
        <taxon>Eukaryota</taxon>
        <taxon>Viridiplantae</taxon>
        <taxon>Streptophyta</taxon>
        <taxon>Embryophyta</taxon>
        <taxon>Bryophyta</taxon>
        <taxon>Bryophytina</taxon>
        <taxon>Bryopsida</taxon>
        <taxon>Funariidae</taxon>
        <taxon>Funariales</taxon>
        <taxon>Funariaceae</taxon>
        <taxon>Physcomitrium</taxon>
    </lineage>
</organism>
<evidence type="ECO:0000256" key="4">
    <source>
        <dbReference type="ARBA" id="ARBA00012477"/>
    </source>
</evidence>
<evidence type="ECO:0000313" key="14">
    <source>
        <dbReference type="EnsemblPlants" id="Pp3c18_12540V3.1"/>
    </source>
</evidence>
<dbReference type="SMART" id="SM00849">
    <property type="entry name" value="Lactamase_B"/>
    <property type="match status" value="1"/>
</dbReference>
<protein>
    <recommendedName>
        <fullName evidence="4">ribonuclease Z</fullName>
        <ecNumber evidence="4">3.1.26.11</ecNumber>
    </recommendedName>
</protein>
<evidence type="ECO:0000256" key="9">
    <source>
        <dbReference type="ARBA" id="ARBA00022801"/>
    </source>
</evidence>
<feature type="domain" description="Metallo-beta-lactamase" evidence="12">
    <location>
        <begin position="690"/>
        <end position="919"/>
    </location>
</feature>
<dbReference type="GO" id="GO:0046872">
    <property type="term" value="F:metal ion binding"/>
    <property type="evidence" value="ECO:0007669"/>
    <property type="project" value="UniProtKB-KW"/>
</dbReference>
<dbReference type="Pfam" id="PF23023">
    <property type="entry name" value="Anti-Pycsar_Apyc1"/>
    <property type="match status" value="1"/>
</dbReference>
<dbReference type="GeneID" id="112295587"/>
<reference evidence="13 15" key="1">
    <citation type="journal article" date="2008" name="Science">
        <title>The Physcomitrella genome reveals evolutionary insights into the conquest of land by plants.</title>
        <authorList>
            <person name="Rensing S."/>
            <person name="Lang D."/>
            <person name="Zimmer A."/>
            <person name="Terry A."/>
            <person name="Salamov A."/>
            <person name="Shapiro H."/>
            <person name="Nishiyama T."/>
            <person name="Perroud P.-F."/>
            <person name="Lindquist E."/>
            <person name="Kamisugi Y."/>
            <person name="Tanahashi T."/>
            <person name="Sakakibara K."/>
            <person name="Fujita T."/>
            <person name="Oishi K."/>
            <person name="Shin-I T."/>
            <person name="Kuroki Y."/>
            <person name="Toyoda A."/>
            <person name="Suzuki Y."/>
            <person name="Hashimoto A."/>
            <person name="Yamaguchi K."/>
            <person name="Sugano A."/>
            <person name="Kohara Y."/>
            <person name="Fujiyama A."/>
            <person name="Anterola A."/>
            <person name="Aoki S."/>
            <person name="Ashton N."/>
            <person name="Barbazuk W.B."/>
            <person name="Barker E."/>
            <person name="Bennetzen J."/>
            <person name="Bezanilla M."/>
            <person name="Blankenship R."/>
            <person name="Cho S.H."/>
            <person name="Dutcher S."/>
            <person name="Estelle M."/>
            <person name="Fawcett J.A."/>
            <person name="Gundlach H."/>
            <person name="Hanada K."/>
            <person name="Heyl A."/>
            <person name="Hicks K.A."/>
            <person name="Hugh J."/>
            <person name="Lohr M."/>
            <person name="Mayer K."/>
            <person name="Melkozernov A."/>
            <person name="Murata T."/>
            <person name="Nelson D."/>
            <person name="Pils B."/>
            <person name="Prigge M."/>
            <person name="Reiss B."/>
            <person name="Renner T."/>
            <person name="Rombauts S."/>
            <person name="Rushton P."/>
            <person name="Sanderfoot A."/>
            <person name="Schween G."/>
            <person name="Shiu S.-H."/>
            <person name="Stueber K."/>
            <person name="Theodoulou F.L."/>
            <person name="Tu H."/>
            <person name="Van de Peer Y."/>
            <person name="Verrier P.J."/>
            <person name="Waters E."/>
            <person name="Wood A."/>
            <person name="Yang L."/>
            <person name="Cove D."/>
            <person name="Cuming A."/>
            <person name="Hasebe M."/>
            <person name="Lucas S."/>
            <person name="Mishler D.B."/>
            <person name="Reski R."/>
            <person name="Grigoriev I."/>
            <person name="Quatrano R.S."/>
            <person name="Boore J.L."/>
        </authorList>
    </citation>
    <scope>NUCLEOTIDE SEQUENCE [LARGE SCALE GENOMIC DNA]</scope>
    <source>
        <strain evidence="14 15">cv. Gransden 2004</strain>
    </source>
</reference>
<evidence type="ECO:0000256" key="5">
    <source>
        <dbReference type="ARBA" id="ARBA00022694"/>
    </source>
</evidence>
<dbReference type="GO" id="GO:1990180">
    <property type="term" value="P:mitochondrial tRNA 3'-end processing"/>
    <property type="evidence" value="ECO:0000318"/>
    <property type="project" value="GO_Central"/>
</dbReference>
<evidence type="ECO:0000256" key="8">
    <source>
        <dbReference type="ARBA" id="ARBA00022759"/>
    </source>
</evidence>
<dbReference type="OMA" id="QCVWISH"/>
<dbReference type="STRING" id="3218.A0A2K1J0U0"/>
<keyword evidence="5" id="KW-0819">tRNA processing</keyword>
<dbReference type="AlphaFoldDB" id="A0A2K1J0U0"/>
<gene>
    <name evidence="14" type="primary">LOC112295587</name>
    <name evidence="13" type="ORF">PHYPA_023045</name>
</gene>
<dbReference type="RefSeq" id="XP_024403127.1">
    <property type="nucleotide sequence ID" value="XM_024547359.2"/>
</dbReference>
<comment type="catalytic activity">
    <reaction evidence="1">
        <text>Endonucleolytic cleavage of RNA, removing extra 3' nucleotides from tRNA precursor, generating 3' termini of tRNAs. A 3'-hydroxy group is left at the tRNA terminus and a 5'-phosphoryl group is left at the trailer molecule.</text>
        <dbReference type="EC" id="3.1.26.11"/>
    </reaction>
</comment>
<dbReference type="EC" id="3.1.26.11" evidence="4"/>
<dbReference type="EnsemblPlants" id="Pp3c18_12540V3.5">
    <property type="protein sequence ID" value="Pp3c18_12540V3.5"/>
    <property type="gene ID" value="Pp3c18_12540"/>
</dbReference>
<keyword evidence="9" id="KW-0378">Hydrolase</keyword>
<feature type="compositionally biased region" description="Basic and acidic residues" evidence="11">
    <location>
        <begin position="311"/>
        <end position="326"/>
    </location>
</feature>
<evidence type="ECO:0000256" key="11">
    <source>
        <dbReference type="SAM" id="MobiDB-lite"/>
    </source>
</evidence>
<evidence type="ECO:0000256" key="1">
    <source>
        <dbReference type="ARBA" id="ARBA00000402"/>
    </source>
</evidence>
<evidence type="ECO:0000313" key="13">
    <source>
        <dbReference type="EMBL" id="PNR35146.1"/>
    </source>
</evidence>
<evidence type="ECO:0000256" key="10">
    <source>
        <dbReference type="ARBA" id="ARBA00022833"/>
    </source>
</evidence>
<keyword evidence="8" id="KW-0255">Endonuclease</keyword>
<accession>A0A2K1J0U0</accession>
<dbReference type="EnsemblPlants" id="Pp3c18_12540V3.1">
    <property type="protein sequence ID" value="Pp3c18_12540V3.1"/>
    <property type="gene ID" value="Pp3c18_12540"/>
</dbReference>
<evidence type="ECO:0000256" key="6">
    <source>
        <dbReference type="ARBA" id="ARBA00022722"/>
    </source>
</evidence>
<reference evidence="14" key="3">
    <citation type="submission" date="2020-12" db="UniProtKB">
        <authorList>
            <consortium name="EnsemblPlants"/>
        </authorList>
    </citation>
    <scope>IDENTIFICATION</scope>
</reference>
<dbReference type="Gramene" id="Pp3c18_12540V3.5">
    <property type="protein sequence ID" value="Pp3c18_12540V3.5"/>
    <property type="gene ID" value="Pp3c18_12540"/>
</dbReference>
<comment type="cofactor">
    <cofactor evidence="2">
        <name>Zn(2+)</name>
        <dbReference type="ChEBI" id="CHEBI:29105"/>
    </cofactor>
</comment>
<feature type="compositionally biased region" description="Low complexity" evidence="11">
    <location>
        <begin position="168"/>
        <end position="186"/>
    </location>
</feature>